<evidence type="ECO:0000256" key="1">
    <source>
        <dbReference type="SAM" id="SignalP"/>
    </source>
</evidence>
<accession>A0ABT9WMI6</accession>
<feature type="chain" id="PRO_5046588542" description="DUF2268 domain-containing protein" evidence="1">
    <location>
        <begin position="28"/>
        <end position="324"/>
    </location>
</feature>
<dbReference type="InterPro" id="IPR018728">
    <property type="entry name" value="DUF2268"/>
</dbReference>
<reference evidence="3 4" key="1">
    <citation type="submission" date="2023-07" db="EMBL/GenBank/DDBJ databases">
        <title>Genomic Encyclopedia of Type Strains, Phase IV (KMG-IV): sequencing the most valuable type-strain genomes for metagenomic binning, comparative biology and taxonomic classification.</title>
        <authorList>
            <person name="Goeker M."/>
        </authorList>
    </citation>
    <scope>NUCLEOTIDE SEQUENCE [LARGE SCALE GENOMIC DNA]</scope>
    <source>
        <strain evidence="3 4">DSM 23837</strain>
    </source>
</reference>
<evidence type="ECO:0000259" key="2">
    <source>
        <dbReference type="Pfam" id="PF10026"/>
    </source>
</evidence>
<keyword evidence="1" id="KW-0732">Signal</keyword>
<dbReference type="EMBL" id="JAUSTT010000001">
    <property type="protein sequence ID" value="MDQ0174505.1"/>
    <property type="molecule type" value="Genomic_DNA"/>
</dbReference>
<dbReference type="PROSITE" id="PS51257">
    <property type="entry name" value="PROKAR_LIPOPROTEIN"/>
    <property type="match status" value="1"/>
</dbReference>
<protein>
    <recommendedName>
        <fullName evidence="2">DUF2268 domain-containing protein</fullName>
    </recommendedName>
</protein>
<dbReference type="RefSeq" id="WP_307226017.1">
    <property type="nucleotide sequence ID" value="NZ_JAUSTT010000001.1"/>
</dbReference>
<proteinExistence type="predicted"/>
<organism evidence="3 4">
    <name type="scientific">Bacillus chungangensis</name>
    <dbReference type="NCBI Taxonomy" id="587633"/>
    <lineage>
        <taxon>Bacteria</taxon>
        <taxon>Bacillati</taxon>
        <taxon>Bacillota</taxon>
        <taxon>Bacilli</taxon>
        <taxon>Bacillales</taxon>
        <taxon>Bacillaceae</taxon>
        <taxon>Bacillus</taxon>
    </lineage>
</organism>
<keyword evidence="4" id="KW-1185">Reference proteome</keyword>
<evidence type="ECO:0000313" key="3">
    <source>
        <dbReference type="EMBL" id="MDQ0174505.1"/>
    </source>
</evidence>
<feature type="domain" description="DUF2268" evidence="2">
    <location>
        <begin position="139"/>
        <end position="316"/>
    </location>
</feature>
<feature type="signal peptide" evidence="1">
    <location>
        <begin position="1"/>
        <end position="27"/>
    </location>
</feature>
<comment type="caution">
    <text evidence="3">The sequence shown here is derived from an EMBL/GenBank/DDBJ whole genome shotgun (WGS) entry which is preliminary data.</text>
</comment>
<dbReference type="Proteomes" id="UP001223586">
    <property type="component" value="Unassembled WGS sequence"/>
</dbReference>
<evidence type="ECO:0000313" key="4">
    <source>
        <dbReference type="Proteomes" id="UP001223586"/>
    </source>
</evidence>
<sequence length="324" mass="37196">MRKNTCFRQKKSWTKKKALLRRILVFAAVVMLTACNQSDTKNSPEEKTNSLSFQHPDTKQEFEIIAAYKQYDDYFEHFDDKEKRQENFKKDIIDPNYDACFKDAQYLHLADSFLQNAPNNDIGIKEVIKKINRIDTEAIVKEALLTSAEKLPAEGKTTVCIFPVPEKAEKSFLTLDTGKIIIFFDRLVDENILKAGTAHGYYHSVWGEKLAGESGPSTILDHLVLEGKAITFEKLVYPDANYLSIDQEDHPDKWEMIKPDLELSDPERQREILLGGNGLPKHFGYSEGYKMVQAFLEKEPNLTPEEWTVISAAEIYEKSGFDRK</sequence>
<dbReference type="Pfam" id="PF10026">
    <property type="entry name" value="DUF2268"/>
    <property type="match status" value="1"/>
</dbReference>
<name>A0ABT9WMI6_9BACI</name>
<gene>
    <name evidence="3" type="ORF">J2S08_000336</name>
</gene>